<dbReference type="Proteomes" id="UP000294847">
    <property type="component" value="Chromosome 2"/>
</dbReference>
<keyword evidence="1" id="KW-0808">Transferase</keyword>
<dbReference type="GO" id="GO:0016765">
    <property type="term" value="F:transferase activity, transferring alkyl or aryl (other than methyl) groups"/>
    <property type="evidence" value="ECO:0007669"/>
    <property type="project" value="InterPro"/>
</dbReference>
<name>A0A4P7N5F1_PYROR</name>
<feature type="compositionally biased region" description="Low complexity" evidence="2">
    <location>
        <begin position="437"/>
        <end position="463"/>
    </location>
</feature>
<keyword evidence="3" id="KW-0472">Membrane</keyword>
<dbReference type="SFLD" id="SFLDS00036">
    <property type="entry name" value="Aromatic_Prenyltransferase"/>
    <property type="match status" value="1"/>
</dbReference>
<dbReference type="EMBL" id="CP034205">
    <property type="protein sequence ID" value="QBZ57778.1"/>
    <property type="molecule type" value="Genomic_DNA"/>
</dbReference>
<dbReference type="Pfam" id="PF11991">
    <property type="entry name" value="Trp_DMAT"/>
    <property type="match status" value="1"/>
</dbReference>
<dbReference type="AlphaFoldDB" id="A0A4P7N5F1"/>
<evidence type="ECO:0000256" key="2">
    <source>
        <dbReference type="SAM" id="MobiDB-lite"/>
    </source>
</evidence>
<evidence type="ECO:0000256" key="3">
    <source>
        <dbReference type="SAM" id="Phobius"/>
    </source>
</evidence>
<evidence type="ECO:0000313" key="4">
    <source>
        <dbReference type="EMBL" id="QBZ57778.1"/>
    </source>
</evidence>
<organism evidence="4 5">
    <name type="scientific">Pyricularia oryzae</name>
    <name type="common">Rice blast fungus</name>
    <name type="synonym">Magnaporthe oryzae</name>
    <dbReference type="NCBI Taxonomy" id="318829"/>
    <lineage>
        <taxon>Eukaryota</taxon>
        <taxon>Fungi</taxon>
        <taxon>Dikarya</taxon>
        <taxon>Ascomycota</taxon>
        <taxon>Pezizomycotina</taxon>
        <taxon>Sordariomycetes</taxon>
        <taxon>Sordariomycetidae</taxon>
        <taxon>Magnaporthales</taxon>
        <taxon>Pyriculariaceae</taxon>
        <taxon>Pyricularia</taxon>
    </lineage>
</organism>
<dbReference type="PANTHER" id="PTHR40627">
    <property type="entry name" value="INDOLE PRENYLTRANSFERASE TDIB-RELATED"/>
    <property type="match status" value="1"/>
</dbReference>
<dbReference type="InterPro" id="IPR017795">
    <property type="entry name" value="ABBA_NscD-like"/>
</dbReference>
<gene>
    <name evidence="4" type="ORF">PoMZ_02713</name>
</gene>
<keyword evidence="3" id="KW-0812">Transmembrane</keyword>
<accession>A0A4P7N5F1</accession>
<proteinExistence type="predicted"/>
<dbReference type="NCBIfam" id="TIGR03429">
    <property type="entry name" value="arom_pren_DMATS"/>
    <property type="match status" value="1"/>
</dbReference>
<dbReference type="CDD" id="cd13929">
    <property type="entry name" value="PT-DMATS_CymD"/>
    <property type="match status" value="1"/>
</dbReference>
<reference evidence="4 5" key="1">
    <citation type="journal article" date="2019" name="Mol. Biol. Evol.">
        <title>Blast fungal genomes show frequent chromosomal changes, gene gains and losses, and effector gene turnover.</title>
        <authorList>
            <person name="Gomez Luciano L.B."/>
            <person name="Jason Tsai I."/>
            <person name="Chuma I."/>
            <person name="Tosa Y."/>
            <person name="Chen Y.H."/>
            <person name="Li J.Y."/>
            <person name="Li M.Y."/>
            <person name="Jade Lu M.Y."/>
            <person name="Nakayashiki H."/>
            <person name="Li W.H."/>
        </authorList>
    </citation>
    <scope>NUCLEOTIDE SEQUENCE [LARGE SCALE GENOMIC DNA]</scope>
    <source>
        <strain evidence="4">MZ5-1-6</strain>
    </source>
</reference>
<feature type="region of interest" description="Disordered" evidence="2">
    <location>
        <begin position="425"/>
        <end position="463"/>
    </location>
</feature>
<protein>
    <submittedName>
        <fullName evidence="4">Uncharacterized protein</fullName>
    </submittedName>
</protein>
<dbReference type="GO" id="GO:0009820">
    <property type="term" value="P:alkaloid metabolic process"/>
    <property type="evidence" value="ECO:0007669"/>
    <property type="project" value="InterPro"/>
</dbReference>
<feature type="transmembrane region" description="Helical" evidence="3">
    <location>
        <begin position="476"/>
        <end position="496"/>
    </location>
</feature>
<sequence>MGASKYNLSPDQQYWWQFVEPSLSSMLEYAGQYTPEEQDSHMEWYATQVTPIFGIQPSEEAPDPNPFTHDSSPCHISINWCSKGKPTVRSGMTRPHDVFNSQAFVDELQPAMETSDQPDRAIFDGLAKSLFLKDPQEIAKVKAVVPPHLHTRIPNIGIAWDLVGAKRKLKLYHNPQAKKLATSRTGNDIVVSSIRALANDGYNYNEAMDVLERYVTELNPEKLELIIIGMDAAEPTLPTTRIKPYGIVAEANSWETVKNIYTLGGQVLNQERKQGLDILRSIWDLMRCHRGQRLADDYHMPKNDSSSTRGVLTPSFEVKPGQSLPDVKVYVSQWQFAKTDREIAECTVEIFKRLGWQKEADSYFNLLQKAFPYADLDGPPAIHEYISFAYNDTKGPGQSCWFNLQSGSESEVRVKGEKFSINPEPRSRPIAIGLQEPSVTSTATPGPTATPSATTSATPLGASADRRLSDGAKAGIGIRAALGALLLLGLVSFLGFRFRGARTKSGSHQNMVPVLGPIKTDSPSQSETCSYMASKETISIRQRAEVFDVGVRPDLYLYQQWQAPLVPELQKEPDVETHKYRV</sequence>
<evidence type="ECO:0000313" key="5">
    <source>
        <dbReference type="Proteomes" id="UP000294847"/>
    </source>
</evidence>
<dbReference type="InterPro" id="IPR033964">
    <property type="entry name" value="ABBA"/>
</dbReference>
<keyword evidence="3" id="KW-1133">Transmembrane helix</keyword>
<evidence type="ECO:0000256" key="1">
    <source>
        <dbReference type="ARBA" id="ARBA00022679"/>
    </source>
</evidence>
<dbReference type="PANTHER" id="PTHR40627:SF5">
    <property type="entry name" value="INDOLE PRENYLTRANSFERASE TDIB"/>
    <property type="match status" value="1"/>
</dbReference>